<evidence type="ECO:0000313" key="1">
    <source>
        <dbReference type="EMBL" id="MED6137222.1"/>
    </source>
</evidence>
<gene>
    <name evidence="1" type="ORF">PIB30_063032</name>
</gene>
<keyword evidence="2" id="KW-1185">Reference proteome</keyword>
<dbReference type="Proteomes" id="UP001341840">
    <property type="component" value="Unassembled WGS sequence"/>
</dbReference>
<organism evidence="1 2">
    <name type="scientific">Stylosanthes scabra</name>
    <dbReference type="NCBI Taxonomy" id="79078"/>
    <lineage>
        <taxon>Eukaryota</taxon>
        <taxon>Viridiplantae</taxon>
        <taxon>Streptophyta</taxon>
        <taxon>Embryophyta</taxon>
        <taxon>Tracheophyta</taxon>
        <taxon>Spermatophyta</taxon>
        <taxon>Magnoliopsida</taxon>
        <taxon>eudicotyledons</taxon>
        <taxon>Gunneridae</taxon>
        <taxon>Pentapetalae</taxon>
        <taxon>rosids</taxon>
        <taxon>fabids</taxon>
        <taxon>Fabales</taxon>
        <taxon>Fabaceae</taxon>
        <taxon>Papilionoideae</taxon>
        <taxon>50 kb inversion clade</taxon>
        <taxon>dalbergioids sensu lato</taxon>
        <taxon>Dalbergieae</taxon>
        <taxon>Pterocarpus clade</taxon>
        <taxon>Stylosanthes</taxon>
    </lineage>
</organism>
<dbReference type="EMBL" id="JASCZI010061009">
    <property type="protein sequence ID" value="MED6137222.1"/>
    <property type="molecule type" value="Genomic_DNA"/>
</dbReference>
<name>A0ABU6SLF2_9FABA</name>
<accession>A0ABU6SLF2</accession>
<sequence>MATDGVQLDSDRDDDRGIVLQESNFENEDDFETNYQVDDNYENSPIVHNPVVLCASQYPFGVPSFMWTPDLEAMHALNTIKNFCTTVGFSIRFSFQIRR</sequence>
<comment type="caution">
    <text evidence="1">The sequence shown here is derived from an EMBL/GenBank/DDBJ whole genome shotgun (WGS) entry which is preliminary data.</text>
</comment>
<proteinExistence type="predicted"/>
<protein>
    <submittedName>
        <fullName evidence="1">Uncharacterized protein</fullName>
    </submittedName>
</protein>
<evidence type="ECO:0000313" key="2">
    <source>
        <dbReference type="Proteomes" id="UP001341840"/>
    </source>
</evidence>
<reference evidence="1 2" key="1">
    <citation type="journal article" date="2023" name="Plants (Basel)">
        <title>Bridging the Gap: Combining Genomics and Transcriptomics Approaches to Understand Stylosanthes scabra, an Orphan Legume from the Brazilian Caatinga.</title>
        <authorList>
            <person name="Ferreira-Neto J.R.C."/>
            <person name="da Silva M.D."/>
            <person name="Binneck E."/>
            <person name="de Melo N.F."/>
            <person name="da Silva R.H."/>
            <person name="de Melo A.L.T.M."/>
            <person name="Pandolfi V."/>
            <person name="Bustamante F.O."/>
            <person name="Brasileiro-Vidal A.C."/>
            <person name="Benko-Iseppon A.M."/>
        </authorList>
    </citation>
    <scope>NUCLEOTIDE SEQUENCE [LARGE SCALE GENOMIC DNA]</scope>
    <source>
        <tissue evidence="1">Leaves</tissue>
    </source>
</reference>